<evidence type="ECO:0000313" key="5">
    <source>
        <dbReference type="Proteomes" id="UP000054805"/>
    </source>
</evidence>
<dbReference type="EMBL" id="JYDS01000027">
    <property type="protein sequence ID" value="KRZ31241.1"/>
    <property type="molecule type" value="Genomic_DNA"/>
</dbReference>
<comment type="caution">
    <text evidence="1">The sequence shown here is derived from an EMBL/GenBank/DDBJ whole genome shotgun (WGS) entry which is preliminary data.</text>
</comment>
<gene>
    <name evidence="1" type="ORF">T4A_13665</name>
    <name evidence="2" type="ORF">T4B_3331</name>
    <name evidence="3" type="ORF">T4C_3577</name>
</gene>
<evidence type="ECO:0000313" key="2">
    <source>
        <dbReference type="EMBL" id="KRZ31241.1"/>
    </source>
</evidence>
<dbReference type="Proteomes" id="UP000054632">
    <property type="component" value="Unassembled WGS sequence"/>
</dbReference>
<name>A0A0V1EEQ4_TRIPS</name>
<evidence type="ECO:0000313" key="4">
    <source>
        <dbReference type="Proteomes" id="UP000054632"/>
    </source>
</evidence>
<evidence type="ECO:0000313" key="1">
    <source>
        <dbReference type="EMBL" id="KRY71635.1"/>
    </source>
</evidence>
<dbReference type="EMBL" id="JYDV01000064">
    <property type="protein sequence ID" value="KRZ37023.1"/>
    <property type="molecule type" value="Genomic_DNA"/>
</dbReference>
<proteinExistence type="predicted"/>
<dbReference type="Proteomes" id="UP000054805">
    <property type="component" value="Unassembled WGS sequence"/>
</dbReference>
<reference evidence="4 5" key="1">
    <citation type="submission" date="2015-01" db="EMBL/GenBank/DDBJ databases">
        <title>Evolution of Trichinella species and genotypes.</title>
        <authorList>
            <person name="Korhonen P.K."/>
            <person name="Edoardo P."/>
            <person name="Giuseppe L.R."/>
            <person name="Gasser R.B."/>
        </authorList>
    </citation>
    <scope>NUCLEOTIDE SEQUENCE [LARGE SCALE GENOMIC DNA]</scope>
    <source>
        <strain evidence="1">ISS13</strain>
        <strain evidence="3">ISS176</strain>
        <strain evidence="2">ISS588</strain>
    </source>
</reference>
<organism evidence="1 4">
    <name type="scientific">Trichinella pseudospiralis</name>
    <name type="common">Parasitic roundworm</name>
    <dbReference type="NCBI Taxonomy" id="6337"/>
    <lineage>
        <taxon>Eukaryota</taxon>
        <taxon>Metazoa</taxon>
        <taxon>Ecdysozoa</taxon>
        <taxon>Nematoda</taxon>
        <taxon>Enoplea</taxon>
        <taxon>Dorylaimia</taxon>
        <taxon>Trichinellida</taxon>
        <taxon>Trichinellidae</taxon>
        <taxon>Trichinella</taxon>
    </lineage>
</organism>
<dbReference type="AlphaFoldDB" id="A0A0V1EEQ4"/>
<protein>
    <submittedName>
        <fullName evidence="1">Uncharacterized protein</fullName>
    </submittedName>
</protein>
<dbReference type="Proteomes" id="UP000054826">
    <property type="component" value="Unassembled WGS sequence"/>
</dbReference>
<keyword evidence="5" id="KW-1185">Reference proteome</keyword>
<accession>A0A0V1EEQ4</accession>
<dbReference type="EMBL" id="JYDR01000055">
    <property type="protein sequence ID" value="KRY71635.1"/>
    <property type="molecule type" value="Genomic_DNA"/>
</dbReference>
<sequence length="138" mass="15023">MNISTFKEKPTNYKKPNTLDAWGVNVFIRNNTLNITLIAQGNRVCEQSSQMSAENSLHSAEISAATGFGFLGIFYALATCNQTQSIHRNVPLMKFQCFITWNFNSSVSSSSFEALPLGTSGNSCSEALSSLKISAVVQ</sequence>
<evidence type="ECO:0000313" key="3">
    <source>
        <dbReference type="EMBL" id="KRZ37023.1"/>
    </source>
</evidence>